<dbReference type="InterPro" id="IPR011701">
    <property type="entry name" value="MFS"/>
</dbReference>
<dbReference type="Gene3D" id="1.20.1720.10">
    <property type="entry name" value="Multidrug resistance protein D"/>
    <property type="match status" value="1"/>
</dbReference>
<feature type="domain" description="Major facilitator superfamily (MFS) profile" evidence="8">
    <location>
        <begin position="39"/>
        <end position="484"/>
    </location>
</feature>
<feature type="transmembrane region" description="Helical" evidence="7">
    <location>
        <begin position="107"/>
        <end position="130"/>
    </location>
</feature>
<dbReference type="InterPro" id="IPR036259">
    <property type="entry name" value="MFS_trans_sf"/>
</dbReference>
<dbReference type="GO" id="GO:0005886">
    <property type="term" value="C:plasma membrane"/>
    <property type="evidence" value="ECO:0007669"/>
    <property type="project" value="UniProtKB-SubCell"/>
</dbReference>
<feature type="transmembrane region" description="Helical" evidence="7">
    <location>
        <begin position="257"/>
        <end position="276"/>
    </location>
</feature>
<evidence type="ECO:0000256" key="3">
    <source>
        <dbReference type="ARBA" id="ARBA00022475"/>
    </source>
</evidence>
<keyword evidence="3" id="KW-1003">Cell membrane</keyword>
<keyword evidence="6 7" id="KW-0472">Membrane</keyword>
<keyword evidence="2" id="KW-0813">Transport</keyword>
<feature type="transmembrane region" description="Helical" evidence="7">
    <location>
        <begin position="460"/>
        <end position="479"/>
    </location>
</feature>
<name>A0A3G8JRH3_9ACTN</name>
<dbReference type="AlphaFoldDB" id="A0A3G8JRH3"/>
<dbReference type="CDD" id="cd17321">
    <property type="entry name" value="MFS_MMR_MDR_like"/>
    <property type="match status" value="1"/>
</dbReference>
<evidence type="ECO:0000256" key="7">
    <source>
        <dbReference type="SAM" id="Phobius"/>
    </source>
</evidence>
<dbReference type="OrthoDB" id="7375466at2"/>
<dbReference type="KEGG" id="gom:D7316_03385"/>
<dbReference type="Gene3D" id="1.20.1250.20">
    <property type="entry name" value="MFS general substrate transporter like domains"/>
    <property type="match status" value="1"/>
</dbReference>
<dbReference type="Proteomes" id="UP000271469">
    <property type="component" value="Chromosome"/>
</dbReference>
<dbReference type="GO" id="GO:0022857">
    <property type="term" value="F:transmembrane transporter activity"/>
    <property type="evidence" value="ECO:0007669"/>
    <property type="project" value="InterPro"/>
</dbReference>
<dbReference type="EMBL" id="CP033972">
    <property type="protein sequence ID" value="AZG46780.1"/>
    <property type="molecule type" value="Genomic_DNA"/>
</dbReference>
<evidence type="ECO:0000256" key="1">
    <source>
        <dbReference type="ARBA" id="ARBA00004651"/>
    </source>
</evidence>
<evidence type="ECO:0000256" key="6">
    <source>
        <dbReference type="ARBA" id="ARBA00023136"/>
    </source>
</evidence>
<dbReference type="PANTHER" id="PTHR42718:SF48">
    <property type="entry name" value="CONSERVED TWO-DOMAIN MEMBRANE PROTEIN-RELATED"/>
    <property type="match status" value="1"/>
</dbReference>
<feature type="transmembrane region" description="Helical" evidence="7">
    <location>
        <begin position="388"/>
        <end position="411"/>
    </location>
</feature>
<comment type="subcellular location">
    <subcellularLocation>
        <location evidence="1">Cell membrane</location>
        <topology evidence="1">Multi-pass membrane protein</topology>
    </subcellularLocation>
</comment>
<protein>
    <submittedName>
        <fullName evidence="9">Putative multidrug resistance protein EmrY</fullName>
    </submittedName>
</protein>
<dbReference type="Pfam" id="PF07690">
    <property type="entry name" value="MFS_1"/>
    <property type="match status" value="1"/>
</dbReference>
<accession>A0A3G8JRH3</accession>
<reference evidence="9 10" key="1">
    <citation type="submission" date="2018-11" db="EMBL/GenBank/DDBJ databases">
        <title>Gordonia insulae sp. nov., isolated from an island soil.</title>
        <authorList>
            <person name="Kim Y.S."/>
            <person name="Kim S.B."/>
        </authorList>
    </citation>
    <scope>NUCLEOTIDE SEQUENCE [LARGE SCALE GENOMIC DNA]</scope>
    <source>
        <strain evidence="9 10">MMS17-SY073</strain>
    </source>
</reference>
<evidence type="ECO:0000313" key="10">
    <source>
        <dbReference type="Proteomes" id="UP000271469"/>
    </source>
</evidence>
<feature type="transmembrane region" description="Helical" evidence="7">
    <location>
        <begin position="354"/>
        <end position="376"/>
    </location>
</feature>
<feature type="transmembrane region" description="Helical" evidence="7">
    <location>
        <begin position="226"/>
        <end position="245"/>
    </location>
</feature>
<dbReference type="InterPro" id="IPR020846">
    <property type="entry name" value="MFS_dom"/>
</dbReference>
<keyword evidence="4 7" id="KW-0812">Transmembrane</keyword>
<feature type="transmembrane region" description="Helical" evidence="7">
    <location>
        <begin position="76"/>
        <end position="95"/>
    </location>
</feature>
<feature type="transmembrane region" description="Helical" evidence="7">
    <location>
        <begin position="432"/>
        <end position="454"/>
    </location>
</feature>
<feature type="transmembrane region" description="Helical" evidence="7">
    <location>
        <begin position="38"/>
        <end position="61"/>
    </location>
</feature>
<evidence type="ECO:0000313" key="9">
    <source>
        <dbReference type="EMBL" id="AZG46780.1"/>
    </source>
</evidence>
<sequence length="487" mass="49839">MTPTLVSCVKQLKSDYISCVKQLIEDVPAQKAAGRPGVVLLILSLAAFMASLDVFIVNVAFDDIGHDFGGVGLSELSWVLNAYTIIYAALLVPAGRIVDRYGRKGGFLLGLAIFTAASVACAAADGVWWLVAFRCVQAVGAAILTPASLGLVVSTMPPEVRARSVRIWAATGALAAALGPAVGGLLVEASWRWVFLVNVPVGIAALVAGALVLTRSRNDTVTGLPDLVGAALLAISIGALTFGLVQGPEWGWSDGRIIGAWIVAVAALAAFIVSSARHPEPVIDPALLRVRAFSFSNVTAVLFAIPFAGALLANILWLQQVWGYSAIKTGFAVSTGPLMVPIFAAVAHRLSARIPVGAIVSAGCLLFGLGGVIIALSVDATPDYATEILPGWLIGGIGVGLALPSILSSATADLPAHQSATGSAVVNMSRQIGMALGVSLLVAIVGAPVGYVAAHSAFQAAWFVLGGVAVLGAVTALGMKPPRRAHG</sequence>
<keyword evidence="5 7" id="KW-1133">Transmembrane helix</keyword>
<dbReference type="InterPro" id="IPR004638">
    <property type="entry name" value="EmrB-like"/>
</dbReference>
<gene>
    <name evidence="9" type="primary">emrY_2</name>
    <name evidence="9" type="ORF">D7316_03385</name>
</gene>
<dbReference type="InterPro" id="IPR005829">
    <property type="entry name" value="Sugar_transporter_CS"/>
</dbReference>
<evidence type="ECO:0000256" key="4">
    <source>
        <dbReference type="ARBA" id="ARBA00022692"/>
    </source>
</evidence>
<dbReference type="PANTHER" id="PTHR42718">
    <property type="entry name" value="MAJOR FACILITATOR SUPERFAMILY MULTIDRUG TRANSPORTER MFSC"/>
    <property type="match status" value="1"/>
</dbReference>
<dbReference type="NCBIfam" id="TIGR00711">
    <property type="entry name" value="efflux_EmrB"/>
    <property type="match status" value="1"/>
</dbReference>
<dbReference type="PROSITE" id="PS50850">
    <property type="entry name" value="MFS"/>
    <property type="match status" value="1"/>
</dbReference>
<dbReference type="SUPFAM" id="SSF103473">
    <property type="entry name" value="MFS general substrate transporter"/>
    <property type="match status" value="1"/>
</dbReference>
<keyword evidence="10" id="KW-1185">Reference proteome</keyword>
<feature type="transmembrane region" description="Helical" evidence="7">
    <location>
        <begin position="193"/>
        <end position="214"/>
    </location>
</feature>
<proteinExistence type="predicted"/>
<evidence type="ECO:0000259" key="8">
    <source>
        <dbReference type="PROSITE" id="PS50850"/>
    </source>
</evidence>
<feature type="transmembrane region" description="Helical" evidence="7">
    <location>
        <begin position="167"/>
        <end position="187"/>
    </location>
</feature>
<evidence type="ECO:0000256" key="2">
    <source>
        <dbReference type="ARBA" id="ARBA00022448"/>
    </source>
</evidence>
<evidence type="ECO:0000256" key="5">
    <source>
        <dbReference type="ARBA" id="ARBA00022989"/>
    </source>
</evidence>
<dbReference type="PROSITE" id="PS00216">
    <property type="entry name" value="SUGAR_TRANSPORT_1"/>
    <property type="match status" value="1"/>
</dbReference>
<feature type="transmembrane region" description="Helical" evidence="7">
    <location>
        <begin position="297"/>
        <end position="317"/>
    </location>
</feature>
<feature type="transmembrane region" description="Helical" evidence="7">
    <location>
        <begin position="136"/>
        <end position="155"/>
    </location>
</feature>
<organism evidence="9 10">
    <name type="scientific">Gordonia insulae</name>
    <dbReference type="NCBI Taxonomy" id="2420509"/>
    <lineage>
        <taxon>Bacteria</taxon>
        <taxon>Bacillati</taxon>
        <taxon>Actinomycetota</taxon>
        <taxon>Actinomycetes</taxon>
        <taxon>Mycobacteriales</taxon>
        <taxon>Gordoniaceae</taxon>
        <taxon>Gordonia</taxon>
    </lineage>
</organism>
<feature type="transmembrane region" description="Helical" evidence="7">
    <location>
        <begin position="329"/>
        <end position="347"/>
    </location>
</feature>